<evidence type="ECO:0000256" key="1">
    <source>
        <dbReference type="SAM" id="Phobius"/>
    </source>
</evidence>
<gene>
    <name evidence="2" type="ORF">GCM10009710_36530</name>
</gene>
<evidence type="ECO:0000313" key="2">
    <source>
        <dbReference type="EMBL" id="GAA1753652.1"/>
    </source>
</evidence>
<evidence type="ECO:0000313" key="3">
    <source>
        <dbReference type="Proteomes" id="UP001501057"/>
    </source>
</evidence>
<keyword evidence="1" id="KW-1133">Transmembrane helix</keyword>
<name>A0ABN2KDL6_9ACTN</name>
<keyword evidence="3" id="KW-1185">Reference proteome</keyword>
<reference evidence="2 3" key="1">
    <citation type="journal article" date="2019" name="Int. J. Syst. Evol. Microbiol.">
        <title>The Global Catalogue of Microorganisms (GCM) 10K type strain sequencing project: providing services to taxonomists for standard genome sequencing and annotation.</title>
        <authorList>
            <consortium name="The Broad Institute Genomics Platform"/>
            <consortium name="The Broad Institute Genome Sequencing Center for Infectious Disease"/>
            <person name="Wu L."/>
            <person name="Ma J."/>
        </authorList>
    </citation>
    <scope>NUCLEOTIDE SEQUENCE [LARGE SCALE GENOMIC DNA]</scope>
    <source>
        <strain evidence="2 3">JCM 13518</strain>
    </source>
</reference>
<dbReference type="EMBL" id="BAAAME010000011">
    <property type="protein sequence ID" value="GAA1753652.1"/>
    <property type="molecule type" value="Genomic_DNA"/>
</dbReference>
<protein>
    <submittedName>
        <fullName evidence="2">Uncharacterized protein</fullName>
    </submittedName>
</protein>
<dbReference type="Proteomes" id="UP001501057">
    <property type="component" value="Unassembled WGS sequence"/>
</dbReference>
<proteinExistence type="predicted"/>
<keyword evidence="1" id="KW-0472">Membrane</keyword>
<accession>A0ABN2KDL6</accession>
<keyword evidence="1" id="KW-0812">Transmembrane</keyword>
<comment type="caution">
    <text evidence="2">The sequence shown here is derived from an EMBL/GenBank/DDBJ whole genome shotgun (WGS) entry which is preliminary data.</text>
</comment>
<feature type="transmembrane region" description="Helical" evidence="1">
    <location>
        <begin position="26"/>
        <end position="47"/>
    </location>
</feature>
<organism evidence="2 3">
    <name type="scientific">Aeromicrobium alkaliterrae</name>
    <dbReference type="NCBI Taxonomy" id="302168"/>
    <lineage>
        <taxon>Bacteria</taxon>
        <taxon>Bacillati</taxon>
        <taxon>Actinomycetota</taxon>
        <taxon>Actinomycetes</taxon>
        <taxon>Propionibacteriales</taxon>
        <taxon>Nocardioidaceae</taxon>
        <taxon>Aeromicrobium</taxon>
    </lineage>
</organism>
<sequence>MGCALLALIIALSIVAEPVEDGAGFWLIRALIIVISLVLLYVTFTFARGLDERRRNGES</sequence>